<keyword evidence="19" id="KW-1185">Reference proteome</keyword>
<dbReference type="CDD" id="cd00082">
    <property type="entry name" value="HisKA"/>
    <property type="match status" value="1"/>
</dbReference>
<dbReference type="CDD" id="cd06225">
    <property type="entry name" value="HAMP"/>
    <property type="match status" value="1"/>
</dbReference>
<evidence type="ECO:0000256" key="13">
    <source>
        <dbReference type="SAM" id="Coils"/>
    </source>
</evidence>
<dbReference type="SMART" id="SM00304">
    <property type="entry name" value="HAMP"/>
    <property type="match status" value="1"/>
</dbReference>
<evidence type="ECO:0000256" key="4">
    <source>
        <dbReference type="ARBA" id="ARBA00022553"/>
    </source>
</evidence>
<keyword evidence="8" id="KW-0418">Kinase</keyword>
<dbReference type="Pfam" id="PF00512">
    <property type="entry name" value="HisKA"/>
    <property type="match status" value="1"/>
</dbReference>
<dbReference type="AlphaFoldDB" id="A0A9X4AVB4"/>
<dbReference type="PROSITE" id="PS50112">
    <property type="entry name" value="PAS"/>
    <property type="match status" value="1"/>
</dbReference>
<keyword evidence="13" id="KW-0175">Coiled coil</keyword>
<evidence type="ECO:0000256" key="9">
    <source>
        <dbReference type="ARBA" id="ARBA00022840"/>
    </source>
</evidence>
<dbReference type="InterPro" id="IPR003018">
    <property type="entry name" value="GAF"/>
</dbReference>
<dbReference type="InterPro" id="IPR004358">
    <property type="entry name" value="Sig_transdc_His_kin-like_C"/>
</dbReference>
<keyword evidence="12 14" id="KW-0472">Membrane</keyword>
<dbReference type="Proteomes" id="UP001151081">
    <property type="component" value="Unassembled WGS sequence"/>
</dbReference>
<dbReference type="InterPro" id="IPR013767">
    <property type="entry name" value="PAS_fold"/>
</dbReference>
<dbReference type="InterPro" id="IPR005467">
    <property type="entry name" value="His_kinase_dom"/>
</dbReference>
<feature type="domain" description="Histidine kinase" evidence="15">
    <location>
        <begin position="499"/>
        <end position="718"/>
    </location>
</feature>
<keyword evidence="9" id="KW-0067">ATP-binding</keyword>
<feature type="domain" description="PAS" evidence="16">
    <location>
        <begin position="183"/>
        <end position="221"/>
    </location>
</feature>
<evidence type="ECO:0000259" key="15">
    <source>
        <dbReference type="PROSITE" id="PS50109"/>
    </source>
</evidence>
<dbReference type="SMART" id="SM00387">
    <property type="entry name" value="HATPase_c"/>
    <property type="match status" value="1"/>
</dbReference>
<dbReference type="SUPFAM" id="SSF55781">
    <property type="entry name" value="GAF domain-like"/>
    <property type="match status" value="1"/>
</dbReference>
<dbReference type="EC" id="2.7.13.3" evidence="3"/>
<dbReference type="SUPFAM" id="SSF47384">
    <property type="entry name" value="Homodimeric domain of signal transducing histidine kinase"/>
    <property type="match status" value="1"/>
</dbReference>
<dbReference type="SMART" id="SM00065">
    <property type="entry name" value="GAF"/>
    <property type="match status" value="1"/>
</dbReference>
<dbReference type="EMBL" id="JAGTJJ010000035">
    <property type="protein sequence ID" value="MDC3986149.1"/>
    <property type="molecule type" value="Genomic_DNA"/>
</dbReference>
<evidence type="ECO:0000256" key="12">
    <source>
        <dbReference type="ARBA" id="ARBA00023136"/>
    </source>
</evidence>
<dbReference type="Pfam" id="PF01590">
    <property type="entry name" value="GAF"/>
    <property type="match status" value="1"/>
</dbReference>
<dbReference type="Pfam" id="PF00989">
    <property type="entry name" value="PAS"/>
    <property type="match status" value="1"/>
</dbReference>
<feature type="transmembrane region" description="Helical" evidence="14">
    <location>
        <begin position="102"/>
        <end position="124"/>
    </location>
</feature>
<gene>
    <name evidence="18" type="ORF">KEG57_37070</name>
</gene>
<dbReference type="PANTHER" id="PTHR42878">
    <property type="entry name" value="TWO-COMPONENT HISTIDINE KINASE"/>
    <property type="match status" value="1"/>
</dbReference>
<keyword evidence="7" id="KW-0547">Nucleotide-binding</keyword>
<keyword evidence="5" id="KW-0808">Transferase</keyword>
<dbReference type="SMART" id="SM00388">
    <property type="entry name" value="HisKA"/>
    <property type="match status" value="1"/>
</dbReference>
<comment type="subcellular location">
    <subcellularLocation>
        <location evidence="2">Membrane</location>
        <topology evidence="2">Multi-pass membrane protein</topology>
    </subcellularLocation>
</comment>
<dbReference type="InterPro" id="IPR003660">
    <property type="entry name" value="HAMP_dom"/>
</dbReference>
<dbReference type="SUPFAM" id="SSF55785">
    <property type="entry name" value="PYP-like sensor domain (PAS domain)"/>
    <property type="match status" value="1"/>
</dbReference>
<dbReference type="InterPro" id="IPR036890">
    <property type="entry name" value="HATPase_C_sf"/>
</dbReference>
<feature type="coiled-coil region" evidence="13">
    <location>
        <begin position="166"/>
        <end position="193"/>
    </location>
</feature>
<dbReference type="GO" id="GO:0000156">
    <property type="term" value="F:phosphorelay response regulator activity"/>
    <property type="evidence" value="ECO:0007669"/>
    <property type="project" value="TreeGrafter"/>
</dbReference>
<dbReference type="InterPro" id="IPR000014">
    <property type="entry name" value="PAS"/>
</dbReference>
<dbReference type="GO" id="GO:0007234">
    <property type="term" value="P:osmosensory signaling via phosphorelay pathway"/>
    <property type="evidence" value="ECO:0007669"/>
    <property type="project" value="TreeGrafter"/>
</dbReference>
<evidence type="ECO:0000259" key="17">
    <source>
        <dbReference type="PROSITE" id="PS50885"/>
    </source>
</evidence>
<dbReference type="GO" id="GO:0016020">
    <property type="term" value="C:membrane"/>
    <property type="evidence" value="ECO:0007669"/>
    <property type="project" value="UniProtKB-SubCell"/>
</dbReference>
<keyword evidence="11" id="KW-0902">Two-component regulatory system</keyword>
<dbReference type="InterPro" id="IPR003594">
    <property type="entry name" value="HATPase_dom"/>
</dbReference>
<name>A0A9X4AVB4_9BACT</name>
<dbReference type="Gene3D" id="6.10.340.10">
    <property type="match status" value="1"/>
</dbReference>
<dbReference type="PANTHER" id="PTHR42878:SF7">
    <property type="entry name" value="SENSOR HISTIDINE KINASE GLRK"/>
    <property type="match status" value="1"/>
</dbReference>
<evidence type="ECO:0000256" key="1">
    <source>
        <dbReference type="ARBA" id="ARBA00000085"/>
    </source>
</evidence>
<evidence type="ECO:0000259" key="16">
    <source>
        <dbReference type="PROSITE" id="PS50112"/>
    </source>
</evidence>
<dbReference type="InterPro" id="IPR035965">
    <property type="entry name" value="PAS-like_dom_sf"/>
</dbReference>
<evidence type="ECO:0000256" key="7">
    <source>
        <dbReference type="ARBA" id="ARBA00022741"/>
    </source>
</evidence>
<feature type="domain" description="HAMP" evidence="17">
    <location>
        <begin position="126"/>
        <end position="178"/>
    </location>
</feature>
<reference evidence="18 19" key="1">
    <citation type="submission" date="2021-04" db="EMBL/GenBank/DDBJ databases">
        <title>Genome analysis of Polyangium sp.</title>
        <authorList>
            <person name="Li Y."/>
            <person name="Wang J."/>
        </authorList>
    </citation>
    <scope>NUCLEOTIDE SEQUENCE [LARGE SCALE GENOMIC DNA]</scope>
    <source>
        <strain evidence="18 19">SDU14</strain>
    </source>
</reference>
<keyword evidence="10 14" id="KW-1133">Transmembrane helix</keyword>
<dbReference type="GO" id="GO:0005524">
    <property type="term" value="F:ATP binding"/>
    <property type="evidence" value="ECO:0007669"/>
    <property type="project" value="UniProtKB-KW"/>
</dbReference>
<dbReference type="GO" id="GO:0006355">
    <property type="term" value="P:regulation of DNA-templated transcription"/>
    <property type="evidence" value="ECO:0007669"/>
    <property type="project" value="InterPro"/>
</dbReference>
<dbReference type="SUPFAM" id="SSF158472">
    <property type="entry name" value="HAMP domain-like"/>
    <property type="match status" value="1"/>
</dbReference>
<dbReference type="CDD" id="cd00130">
    <property type="entry name" value="PAS"/>
    <property type="match status" value="1"/>
</dbReference>
<dbReference type="GO" id="GO:0000155">
    <property type="term" value="F:phosphorelay sensor kinase activity"/>
    <property type="evidence" value="ECO:0007669"/>
    <property type="project" value="InterPro"/>
</dbReference>
<dbReference type="CDD" id="cd00075">
    <property type="entry name" value="HATPase"/>
    <property type="match status" value="1"/>
</dbReference>
<dbReference type="GO" id="GO:0030295">
    <property type="term" value="F:protein kinase activator activity"/>
    <property type="evidence" value="ECO:0007669"/>
    <property type="project" value="TreeGrafter"/>
</dbReference>
<proteinExistence type="predicted"/>
<comment type="catalytic activity">
    <reaction evidence="1">
        <text>ATP + protein L-histidine = ADP + protein N-phospho-L-histidine.</text>
        <dbReference type="EC" id="2.7.13.3"/>
    </reaction>
</comment>
<evidence type="ECO:0000256" key="10">
    <source>
        <dbReference type="ARBA" id="ARBA00022989"/>
    </source>
</evidence>
<evidence type="ECO:0000313" key="18">
    <source>
        <dbReference type="EMBL" id="MDC3986149.1"/>
    </source>
</evidence>
<evidence type="ECO:0000256" key="8">
    <source>
        <dbReference type="ARBA" id="ARBA00022777"/>
    </source>
</evidence>
<keyword evidence="4" id="KW-0597">Phosphoprotein</keyword>
<dbReference type="InterPro" id="IPR003661">
    <property type="entry name" value="HisK_dim/P_dom"/>
</dbReference>
<evidence type="ECO:0000313" key="19">
    <source>
        <dbReference type="Proteomes" id="UP001151081"/>
    </source>
</evidence>
<accession>A0A9X4AVB4</accession>
<dbReference type="FunFam" id="3.30.565.10:FF:000006">
    <property type="entry name" value="Sensor histidine kinase WalK"/>
    <property type="match status" value="1"/>
</dbReference>
<dbReference type="InterPro" id="IPR050351">
    <property type="entry name" value="BphY/WalK/GraS-like"/>
</dbReference>
<dbReference type="InterPro" id="IPR036097">
    <property type="entry name" value="HisK_dim/P_sf"/>
</dbReference>
<evidence type="ECO:0000256" key="11">
    <source>
        <dbReference type="ARBA" id="ARBA00023012"/>
    </source>
</evidence>
<dbReference type="InterPro" id="IPR029016">
    <property type="entry name" value="GAF-like_dom_sf"/>
</dbReference>
<dbReference type="Gene3D" id="3.30.450.40">
    <property type="match status" value="1"/>
</dbReference>
<dbReference type="Pfam" id="PF02518">
    <property type="entry name" value="HATPase_c"/>
    <property type="match status" value="1"/>
</dbReference>
<dbReference type="PROSITE" id="PS50109">
    <property type="entry name" value="HIS_KIN"/>
    <property type="match status" value="1"/>
</dbReference>
<evidence type="ECO:0000256" key="5">
    <source>
        <dbReference type="ARBA" id="ARBA00022679"/>
    </source>
</evidence>
<keyword evidence="6 14" id="KW-0812">Transmembrane</keyword>
<dbReference type="Gene3D" id="3.30.565.10">
    <property type="entry name" value="Histidine kinase-like ATPase, C-terminal domain"/>
    <property type="match status" value="1"/>
</dbReference>
<dbReference type="PRINTS" id="PR00344">
    <property type="entry name" value="BCTRLSENSOR"/>
</dbReference>
<protein>
    <recommendedName>
        <fullName evidence="3">histidine kinase</fullName>
        <ecNumber evidence="3">2.7.13.3</ecNumber>
    </recommendedName>
</protein>
<sequence length="736" mass="80762">MKKALLIDDTGQVFASIRRVEIGKQAPALYPALFLGGAEPRLRRTRDNLVASVEVTKDRAAIVASYPVMGPASPAQLAPPAAWLLVVERNISPQKAQARAQMWALVVQRSGLLATLAGLLWLFFHFALTRRVDRLVTTAHRFAARDWEARSGLSGSDELAVVGRAFDQMGERLRATQTQLEESEAQIRLLLDSVAEGIYGLDLDGRSTLVNRSAARMLGYSDARELLGVDAHATWHYARADGTAYPPSECPILQSLSVGTATHVERDFLWRKDGTRLAVELWSYPIHQRGRHIGAVATFVDTTARQRAEEAQRFLIDVSTQLAELLDEKRAVERVARLAIPQLGQWCVIDRVDDEGVLRRAAEVHQDPARQELLRALSQHFALGGRALLPTARVLRTGRPLLGDEATQALLDTDPTSTEYLELLRRLGTRTAIALPITVRGQTLAAMLLVSDTPGFQYGPLELSLAEELTRRASVAMDNARLYQQSQEAVRLREDFLSVASHELNTPLTPLRLQLQTIQRALGATGHAEVPAHLLSKVEKALGQVKRLSQLVDGLLDVSSLSAGRLRLHLEEVDMVALTRELAERFADQASVVGCQLIVTTDGPTVGHWDRTRLEQVFTNLITNALKYGMGKPVELHVTSSGGQARWSIRDHGIGIAAQDQERIFGRFERAVPSRQYGGLGLGLYIARSIVHALGGNIHVESQPGAGALFTVDLPLEPARYVRGPEAPVSDTTDAP</sequence>
<evidence type="ECO:0000256" key="6">
    <source>
        <dbReference type="ARBA" id="ARBA00022692"/>
    </source>
</evidence>
<dbReference type="NCBIfam" id="TIGR00229">
    <property type="entry name" value="sensory_box"/>
    <property type="match status" value="1"/>
</dbReference>
<dbReference type="Gene3D" id="1.10.287.130">
    <property type="match status" value="1"/>
</dbReference>
<evidence type="ECO:0000256" key="14">
    <source>
        <dbReference type="SAM" id="Phobius"/>
    </source>
</evidence>
<dbReference type="SUPFAM" id="SSF55874">
    <property type="entry name" value="ATPase domain of HSP90 chaperone/DNA topoisomerase II/histidine kinase"/>
    <property type="match status" value="1"/>
</dbReference>
<dbReference type="Gene3D" id="3.30.450.20">
    <property type="entry name" value="PAS domain"/>
    <property type="match status" value="1"/>
</dbReference>
<organism evidence="18 19">
    <name type="scientific">Polyangium jinanense</name>
    <dbReference type="NCBI Taxonomy" id="2829994"/>
    <lineage>
        <taxon>Bacteria</taxon>
        <taxon>Pseudomonadati</taxon>
        <taxon>Myxococcota</taxon>
        <taxon>Polyangia</taxon>
        <taxon>Polyangiales</taxon>
        <taxon>Polyangiaceae</taxon>
        <taxon>Polyangium</taxon>
    </lineage>
</organism>
<dbReference type="RefSeq" id="WP_272425174.1">
    <property type="nucleotide sequence ID" value="NZ_JAGTJJ010000035.1"/>
</dbReference>
<dbReference type="Pfam" id="PF00672">
    <property type="entry name" value="HAMP"/>
    <property type="match status" value="1"/>
</dbReference>
<evidence type="ECO:0000256" key="2">
    <source>
        <dbReference type="ARBA" id="ARBA00004141"/>
    </source>
</evidence>
<dbReference type="PROSITE" id="PS50885">
    <property type="entry name" value="HAMP"/>
    <property type="match status" value="1"/>
</dbReference>
<evidence type="ECO:0000256" key="3">
    <source>
        <dbReference type="ARBA" id="ARBA00012438"/>
    </source>
</evidence>
<comment type="caution">
    <text evidence="18">The sequence shown here is derived from an EMBL/GenBank/DDBJ whole genome shotgun (WGS) entry which is preliminary data.</text>
</comment>